<feature type="transmembrane region" description="Helical" evidence="3">
    <location>
        <begin position="59"/>
        <end position="92"/>
    </location>
</feature>
<proteinExistence type="predicted"/>
<dbReference type="SUPFAM" id="SSF56300">
    <property type="entry name" value="Metallo-dependent phosphatases"/>
    <property type="match status" value="1"/>
</dbReference>
<dbReference type="PANTHER" id="PTHR31302:SF31">
    <property type="entry name" value="PHOSPHODIESTERASE YAEI"/>
    <property type="match status" value="1"/>
</dbReference>
<keyword evidence="1" id="KW-0479">Metal-binding</keyword>
<comment type="caution">
    <text evidence="5">The sequence shown here is derived from an EMBL/GenBank/DDBJ whole genome shotgun (WGS) entry which is preliminary data.</text>
</comment>
<feature type="transmembrane region" description="Helical" evidence="3">
    <location>
        <begin position="104"/>
        <end position="122"/>
    </location>
</feature>
<keyword evidence="3" id="KW-1133">Transmembrane helix</keyword>
<feature type="transmembrane region" description="Helical" evidence="3">
    <location>
        <begin position="26"/>
        <end position="47"/>
    </location>
</feature>
<dbReference type="RefSeq" id="WP_243607822.1">
    <property type="nucleotide sequence ID" value="NZ_JALGRD010000015.1"/>
</dbReference>
<reference evidence="5" key="1">
    <citation type="submission" date="2022-03" db="EMBL/GenBank/DDBJ databases">
        <title>Pseudomonas marianensis sp. nov., a marine bacterium isolated from deep-sea sediments of the Mariana Trench.</title>
        <authorList>
            <person name="Wei Y."/>
        </authorList>
    </citation>
    <scope>NUCLEOTIDE SEQUENCE</scope>
    <source>
        <strain evidence="5">PS1</strain>
    </source>
</reference>
<accession>A0A9X1W9B4</accession>
<dbReference type="AlphaFoldDB" id="A0A9X1W9B4"/>
<dbReference type="GO" id="GO:0046872">
    <property type="term" value="F:metal ion binding"/>
    <property type="evidence" value="ECO:0007669"/>
    <property type="project" value="UniProtKB-KW"/>
</dbReference>
<dbReference type="InterPro" id="IPR051158">
    <property type="entry name" value="Metallophosphoesterase_sf"/>
</dbReference>
<name>A0A9X1W9B4_9GAMM</name>
<evidence type="ECO:0000256" key="2">
    <source>
        <dbReference type="ARBA" id="ARBA00022801"/>
    </source>
</evidence>
<evidence type="ECO:0000256" key="3">
    <source>
        <dbReference type="SAM" id="Phobius"/>
    </source>
</evidence>
<dbReference type="PANTHER" id="PTHR31302">
    <property type="entry name" value="TRANSMEMBRANE PROTEIN WITH METALLOPHOSPHOESTERASE DOMAIN-RELATED"/>
    <property type="match status" value="1"/>
</dbReference>
<evidence type="ECO:0000259" key="4">
    <source>
        <dbReference type="Pfam" id="PF00149"/>
    </source>
</evidence>
<dbReference type="GO" id="GO:0009245">
    <property type="term" value="P:lipid A biosynthetic process"/>
    <property type="evidence" value="ECO:0007669"/>
    <property type="project" value="TreeGrafter"/>
</dbReference>
<keyword evidence="2" id="KW-0378">Hydrolase</keyword>
<gene>
    <name evidence="5" type="ORF">MST27_20915</name>
</gene>
<feature type="domain" description="Calcineurin-like phosphoesterase" evidence="4">
    <location>
        <begin position="146"/>
        <end position="313"/>
    </location>
</feature>
<keyword evidence="6" id="KW-1185">Reference proteome</keyword>
<keyword evidence="3" id="KW-0812">Transmembrane</keyword>
<dbReference type="GO" id="GO:0008758">
    <property type="term" value="F:UDP-2,3-diacylglucosamine hydrolase activity"/>
    <property type="evidence" value="ECO:0007669"/>
    <property type="project" value="TreeGrafter"/>
</dbReference>
<protein>
    <submittedName>
        <fullName evidence="5">Metallophosphoesterase</fullName>
    </submittedName>
</protein>
<dbReference type="Gene3D" id="3.60.21.10">
    <property type="match status" value="1"/>
</dbReference>
<sequence>MSRRLPVVVLLIGLHAFVGVTLIPPLELGTIGTALAWLYLLLSAVLMRYGVLVRGAGNALLAWSGLLAMGIFSSLAVLALFRAFVLVLASWLGWASAGLDKGTALAVIAMVMALTLFGLFNARRTARVVERDIALRDLPAALHGFSIVQLSDIHVGPTIKHGYIDAIVKRVNALAPDLVVITGDLVDGSVADLADDIAPLSGLSARHGVYVVTGNHEYYSGADSWITEFERLGMRVLLNRHEVLEHDGSCLVLAGVADYSAELFRPSHRSDPVGAFSGAPNKVPRILLAHQPRSAAAAAEVGADLQLSGHTHGGQFWPWMHFVRWQQPWVAGLQRVGPMQIYISRGTGYWGPPLRFGAPSEITRLRLVGAAPSDNP</sequence>
<evidence type="ECO:0000313" key="5">
    <source>
        <dbReference type="EMBL" id="MCJ0975827.1"/>
    </source>
</evidence>
<keyword evidence="3" id="KW-0472">Membrane</keyword>
<dbReference type="Pfam" id="PF00149">
    <property type="entry name" value="Metallophos"/>
    <property type="match status" value="1"/>
</dbReference>
<evidence type="ECO:0000313" key="6">
    <source>
        <dbReference type="Proteomes" id="UP001139682"/>
    </source>
</evidence>
<dbReference type="CDD" id="cd07385">
    <property type="entry name" value="MPP_YkuE_C"/>
    <property type="match status" value="1"/>
</dbReference>
<evidence type="ECO:0000256" key="1">
    <source>
        <dbReference type="ARBA" id="ARBA00022723"/>
    </source>
</evidence>
<dbReference type="InterPro" id="IPR029052">
    <property type="entry name" value="Metallo-depent_PP-like"/>
</dbReference>
<dbReference type="Proteomes" id="UP001139682">
    <property type="component" value="Unassembled WGS sequence"/>
</dbReference>
<dbReference type="EMBL" id="JALGRD010000015">
    <property type="protein sequence ID" value="MCJ0975827.1"/>
    <property type="molecule type" value="Genomic_DNA"/>
</dbReference>
<dbReference type="GO" id="GO:0016020">
    <property type="term" value="C:membrane"/>
    <property type="evidence" value="ECO:0007669"/>
    <property type="project" value="GOC"/>
</dbReference>
<organism evidence="5 6">
    <name type="scientific">Stutzerimonas marianensis</name>
    <dbReference type="NCBI Taxonomy" id="2929513"/>
    <lineage>
        <taxon>Bacteria</taxon>
        <taxon>Pseudomonadati</taxon>
        <taxon>Pseudomonadota</taxon>
        <taxon>Gammaproteobacteria</taxon>
        <taxon>Pseudomonadales</taxon>
        <taxon>Pseudomonadaceae</taxon>
        <taxon>Stutzerimonas</taxon>
    </lineage>
</organism>
<dbReference type="InterPro" id="IPR004843">
    <property type="entry name" value="Calcineurin-like_PHP"/>
</dbReference>